<sequence length="84" mass="9472">MSLRLVSSCPRIFLFFPALGIRRSRAKRRQGGNTRTACLSHEGEIISEEALGKAYPHLLMRVHCLLYPLMLGEERSASLSIVCR</sequence>
<proteinExistence type="predicted"/>
<evidence type="ECO:0008006" key="3">
    <source>
        <dbReference type="Google" id="ProtNLM"/>
    </source>
</evidence>
<dbReference type="Proteomes" id="UP001222027">
    <property type="component" value="Unassembled WGS sequence"/>
</dbReference>
<evidence type="ECO:0000313" key="2">
    <source>
        <dbReference type="Proteomes" id="UP001222027"/>
    </source>
</evidence>
<name>A0AAV8RUY5_ENSVE</name>
<accession>A0AAV8RUY5</accession>
<comment type="caution">
    <text evidence="1">The sequence shown here is derived from an EMBL/GenBank/DDBJ whole genome shotgun (WGS) entry which is preliminary data.</text>
</comment>
<keyword evidence="2" id="KW-1185">Reference proteome</keyword>
<dbReference type="EMBL" id="JAQQAF010000001">
    <property type="protein sequence ID" value="KAJ8511163.1"/>
    <property type="molecule type" value="Genomic_DNA"/>
</dbReference>
<organism evidence="1 2">
    <name type="scientific">Ensete ventricosum</name>
    <name type="common">Abyssinian banana</name>
    <name type="synonym">Musa ensete</name>
    <dbReference type="NCBI Taxonomy" id="4639"/>
    <lineage>
        <taxon>Eukaryota</taxon>
        <taxon>Viridiplantae</taxon>
        <taxon>Streptophyta</taxon>
        <taxon>Embryophyta</taxon>
        <taxon>Tracheophyta</taxon>
        <taxon>Spermatophyta</taxon>
        <taxon>Magnoliopsida</taxon>
        <taxon>Liliopsida</taxon>
        <taxon>Zingiberales</taxon>
        <taxon>Musaceae</taxon>
        <taxon>Ensete</taxon>
    </lineage>
</organism>
<protein>
    <recommendedName>
        <fullName evidence="3">Secreted protein</fullName>
    </recommendedName>
</protein>
<gene>
    <name evidence="1" type="ORF">OPV22_001597</name>
</gene>
<dbReference type="AlphaFoldDB" id="A0AAV8RUY5"/>
<evidence type="ECO:0000313" key="1">
    <source>
        <dbReference type="EMBL" id="KAJ8511163.1"/>
    </source>
</evidence>
<reference evidence="1 2" key="1">
    <citation type="submission" date="2022-12" db="EMBL/GenBank/DDBJ databases">
        <title>Chromosome-scale assembly of the Ensete ventricosum genome.</title>
        <authorList>
            <person name="Dussert Y."/>
            <person name="Stocks J."/>
            <person name="Wendawek A."/>
            <person name="Woldeyes F."/>
            <person name="Nichols R.A."/>
            <person name="Borrell J.S."/>
        </authorList>
    </citation>
    <scope>NUCLEOTIDE SEQUENCE [LARGE SCALE GENOMIC DNA]</scope>
    <source>
        <strain evidence="2">cv. Maze</strain>
        <tissue evidence="1">Seeds</tissue>
    </source>
</reference>